<dbReference type="AlphaFoldDB" id="F7XUU6"/>
<dbReference type="RefSeq" id="WP_013950661.1">
    <property type="nucleotide sequence ID" value="NC_015722.1"/>
</dbReference>
<dbReference type="KEGG" id="mmn:midi_00124"/>
<dbReference type="InterPro" id="IPR029058">
    <property type="entry name" value="AB_hydrolase_fold"/>
</dbReference>
<name>F7XUU6_MIDMI</name>
<dbReference type="Gene3D" id="3.40.50.1820">
    <property type="entry name" value="alpha/beta hydrolase"/>
    <property type="match status" value="1"/>
</dbReference>
<sequence>MKLGFIFSHGWAFNKSYWDNLLPHFKEHPCIVLDHGYYGLEYLPQVDKKIHWISVGHSLGLVKLLQSKNTFKALIGLQAFNNFLSSDKSLNRRRTLELTIMQKILTIVPRIL</sequence>
<keyword evidence="2" id="KW-1185">Reference proteome</keyword>
<protein>
    <submittedName>
        <fullName evidence="1">Uncharacterized protein</fullName>
    </submittedName>
</protein>
<proteinExistence type="predicted"/>
<accession>F7XUU6</accession>
<evidence type="ECO:0000313" key="2">
    <source>
        <dbReference type="Proteomes" id="UP000006639"/>
    </source>
</evidence>
<reference evidence="1 2" key="1">
    <citation type="journal article" date="2011" name="Mol. Biol. Evol.">
        <title>Phylogenomic evidence for the presence of a flagellum and cbb3 oxidase in the free-living mitochondrial ancestor.</title>
        <authorList>
            <person name="Sassera D."/>
            <person name="Lo N."/>
            <person name="Epis S."/>
            <person name="D'Auria G."/>
            <person name="Montagna M."/>
            <person name="Comandatore F."/>
            <person name="Horner D."/>
            <person name="Pereto J."/>
            <person name="Luciano A.M."/>
            <person name="Franciosi F."/>
            <person name="Ferri E."/>
            <person name="Crotti E."/>
            <person name="Bazzocchi C."/>
            <person name="Daffonchio D."/>
            <person name="Sacchi L."/>
            <person name="Moya A."/>
            <person name="Latorre A."/>
            <person name="Bandi C."/>
        </authorList>
    </citation>
    <scope>NUCLEOTIDE SEQUENCE [LARGE SCALE GENOMIC DNA]</scope>
    <source>
        <strain evidence="1 2">IricVA</strain>
    </source>
</reference>
<dbReference type="HOGENOM" id="CLU_2143021_0_0_5"/>
<dbReference type="OrthoDB" id="7165362at2"/>
<dbReference type="SUPFAM" id="SSF53474">
    <property type="entry name" value="alpha/beta-Hydrolases"/>
    <property type="match status" value="1"/>
</dbReference>
<gene>
    <name evidence="1" type="ordered locus">midi_00124</name>
</gene>
<dbReference type="EMBL" id="CP002130">
    <property type="protein sequence ID" value="AEI88445.1"/>
    <property type="molecule type" value="Genomic_DNA"/>
</dbReference>
<dbReference type="STRING" id="696127.midi_00124"/>
<dbReference type="Proteomes" id="UP000006639">
    <property type="component" value="Chromosome"/>
</dbReference>
<organism evidence="1 2">
    <name type="scientific">Midichloria mitochondrii (strain IricVA)</name>
    <dbReference type="NCBI Taxonomy" id="696127"/>
    <lineage>
        <taxon>Bacteria</taxon>
        <taxon>Pseudomonadati</taxon>
        <taxon>Pseudomonadota</taxon>
        <taxon>Alphaproteobacteria</taxon>
        <taxon>Rickettsiales</taxon>
        <taxon>Candidatus Midichloriaceae</taxon>
        <taxon>Candidatus Midichloria</taxon>
    </lineage>
</organism>
<evidence type="ECO:0000313" key="1">
    <source>
        <dbReference type="EMBL" id="AEI88445.1"/>
    </source>
</evidence>